<feature type="compositionally biased region" description="Low complexity" evidence="5">
    <location>
        <begin position="48"/>
        <end position="66"/>
    </location>
</feature>
<dbReference type="AlphaFoldDB" id="A0A9W8LHI1"/>
<dbReference type="SUPFAM" id="SSF51101">
    <property type="entry name" value="Mannose-binding lectins"/>
    <property type="match status" value="1"/>
</dbReference>
<evidence type="ECO:0000256" key="4">
    <source>
        <dbReference type="ARBA" id="ARBA00023136"/>
    </source>
</evidence>
<dbReference type="InterPro" id="IPR053002">
    <property type="entry name" value="Metalloproteinase_M10B"/>
</dbReference>
<keyword evidence="3 6" id="KW-1133">Transmembrane helix</keyword>
<feature type="transmembrane region" description="Helical" evidence="6">
    <location>
        <begin position="820"/>
        <end position="842"/>
    </location>
</feature>
<organism evidence="8 9">
    <name type="scientific">Coemansia javaensis</name>
    <dbReference type="NCBI Taxonomy" id="2761396"/>
    <lineage>
        <taxon>Eukaryota</taxon>
        <taxon>Fungi</taxon>
        <taxon>Fungi incertae sedis</taxon>
        <taxon>Zoopagomycota</taxon>
        <taxon>Kickxellomycotina</taxon>
        <taxon>Kickxellomycetes</taxon>
        <taxon>Kickxellales</taxon>
        <taxon>Kickxellaceae</taxon>
        <taxon>Coemansia</taxon>
    </lineage>
</organism>
<dbReference type="InterPro" id="IPR013057">
    <property type="entry name" value="AA_transpt_TM"/>
</dbReference>
<feature type="compositionally biased region" description="Low complexity" evidence="5">
    <location>
        <begin position="26"/>
        <end position="40"/>
    </location>
</feature>
<feature type="transmembrane region" description="Helical" evidence="6">
    <location>
        <begin position="854"/>
        <end position="875"/>
    </location>
</feature>
<evidence type="ECO:0000256" key="6">
    <source>
        <dbReference type="SAM" id="Phobius"/>
    </source>
</evidence>
<feature type="compositionally biased region" description="Gly residues" evidence="5">
    <location>
        <begin position="126"/>
        <end position="148"/>
    </location>
</feature>
<protein>
    <recommendedName>
        <fullName evidence="7">Amino acid transporter transmembrane domain-containing protein</fullName>
    </recommendedName>
</protein>
<dbReference type="EMBL" id="JANBUL010000177">
    <property type="protein sequence ID" value="KAJ2779426.1"/>
    <property type="molecule type" value="Genomic_DNA"/>
</dbReference>
<feature type="transmembrane region" description="Helical" evidence="6">
    <location>
        <begin position="939"/>
        <end position="959"/>
    </location>
</feature>
<dbReference type="OrthoDB" id="74460at2759"/>
<keyword evidence="9" id="KW-1185">Reference proteome</keyword>
<evidence type="ECO:0000256" key="5">
    <source>
        <dbReference type="SAM" id="MobiDB-lite"/>
    </source>
</evidence>
<proteinExistence type="predicted"/>
<evidence type="ECO:0000256" key="3">
    <source>
        <dbReference type="ARBA" id="ARBA00022989"/>
    </source>
</evidence>
<dbReference type="InterPro" id="IPR021917">
    <property type="entry name" value="Unchr_Zn-peptidase-like"/>
</dbReference>
<evidence type="ECO:0000313" key="8">
    <source>
        <dbReference type="EMBL" id="KAJ2779426.1"/>
    </source>
</evidence>
<dbReference type="Proteomes" id="UP001140217">
    <property type="component" value="Unassembled WGS sequence"/>
</dbReference>
<feature type="domain" description="Amino acid transporter transmembrane" evidence="7">
    <location>
        <begin position="819"/>
        <end position="1099"/>
    </location>
</feature>
<dbReference type="PANTHER" id="PTHR21054">
    <property type="entry name" value="ZINC METALLOPROTEINASE-RELATED"/>
    <property type="match status" value="1"/>
</dbReference>
<keyword evidence="4 6" id="KW-0472">Membrane</keyword>
<evidence type="ECO:0000256" key="1">
    <source>
        <dbReference type="ARBA" id="ARBA00004370"/>
    </source>
</evidence>
<feature type="transmembrane region" description="Helical" evidence="6">
    <location>
        <begin position="896"/>
        <end position="919"/>
    </location>
</feature>
<keyword evidence="2 6" id="KW-0812">Transmembrane</keyword>
<feature type="transmembrane region" description="Helical" evidence="6">
    <location>
        <begin position="787"/>
        <end position="808"/>
    </location>
</feature>
<feature type="transmembrane region" description="Helical" evidence="6">
    <location>
        <begin position="966"/>
        <end position="988"/>
    </location>
</feature>
<dbReference type="GO" id="GO:0016020">
    <property type="term" value="C:membrane"/>
    <property type="evidence" value="ECO:0007669"/>
    <property type="project" value="UniProtKB-SubCell"/>
</dbReference>
<evidence type="ECO:0000259" key="7">
    <source>
        <dbReference type="Pfam" id="PF01490"/>
    </source>
</evidence>
<feature type="region of interest" description="Disordered" evidence="5">
    <location>
        <begin position="24"/>
        <end position="149"/>
    </location>
</feature>
<feature type="transmembrane region" description="Helical" evidence="6">
    <location>
        <begin position="1048"/>
        <end position="1071"/>
    </location>
</feature>
<dbReference type="Pfam" id="PF12044">
    <property type="entry name" value="Metallopep"/>
    <property type="match status" value="1"/>
</dbReference>
<reference evidence="8" key="1">
    <citation type="submission" date="2022-07" db="EMBL/GenBank/DDBJ databases">
        <title>Phylogenomic reconstructions and comparative analyses of Kickxellomycotina fungi.</title>
        <authorList>
            <person name="Reynolds N.K."/>
            <person name="Stajich J.E."/>
            <person name="Barry K."/>
            <person name="Grigoriev I.V."/>
            <person name="Crous P."/>
            <person name="Smith M.E."/>
        </authorList>
    </citation>
    <scope>NUCLEOTIDE SEQUENCE</scope>
    <source>
        <strain evidence="8">NBRC 105414</strain>
    </source>
</reference>
<evidence type="ECO:0000256" key="2">
    <source>
        <dbReference type="ARBA" id="ARBA00022692"/>
    </source>
</evidence>
<accession>A0A9W8LHI1</accession>
<feature type="transmembrane region" description="Helical" evidence="6">
    <location>
        <begin position="1091"/>
        <end position="1120"/>
    </location>
</feature>
<feature type="compositionally biased region" description="Pro residues" evidence="5">
    <location>
        <begin position="79"/>
        <end position="116"/>
    </location>
</feature>
<evidence type="ECO:0000313" key="9">
    <source>
        <dbReference type="Proteomes" id="UP001140217"/>
    </source>
</evidence>
<dbReference type="GO" id="GO:0005737">
    <property type="term" value="C:cytoplasm"/>
    <property type="evidence" value="ECO:0007669"/>
    <property type="project" value="TreeGrafter"/>
</dbReference>
<gene>
    <name evidence="8" type="ORF">H4R18_004014</name>
</gene>
<comment type="subcellular location">
    <subcellularLocation>
        <location evidence="1">Membrane</location>
    </subcellularLocation>
</comment>
<name>A0A9W8LHI1_9FUNG</name>
<dbReference type="InterPro" id="IPR036404">
    <property type="entry name" value="Jacalin-like_lectin_dom_sf"/>
</dbReference>
<feature type="transmembrane region" description="Helical" evidence="6">
    <location>
        <begin position="1008"/>
        <end position="1027"/>
    </location>
</feature>
<dbReference type="Gene3D" id="2.100.10.30">
    <property type="entry name" value="Jacalin-like lectin domain"/>
    <property type="match status" value="1"/>
</dbReference>
<dbReference type="Pfam" id="PF01490">
    <property type="entry name" value="Aa_trans"/>
    <property type="match status" value="1"/>
</dbReference>
<sequence length="1124" mass="122395">MSYIDKIKSKLEKLVVAGQEQLNRVGSSSGYPGGSQQQPHPQYPYPQQPYQQQPYPQYPPYQQQPYGYGGGYPPASQTPYPPPPGQDNSPYPPPPPYQERPYPPADQPPPSLPPRNPHVAPEAPAEGGGAGAASVAGPGGPQPVGGGHNEVTFLNIQENELVHQRFLVIHGQVGGVKGEDDRVVVHHPYFPPLTFPVIDGYFKVLAELESGDNALRFEYIQGGACIRRGSLTVRMAPYTDKPPLLLAVIAGSDSQGIFDAPPDARGPGINDMDAAVRKFRCCAYLWQAFVAEQMYRAGFGRRTFNLEEYYEPDTMARDNVRRMTARVHVVRSKRTVAEIRDKERAQQWKPPPGYERRTSETQFSLAHDALNEYGQFKGDHYIACLTLDSHWDPELGVILGHAALGLGAGPRRLGVFGSHTTHAWPANAEEIAQKFLDTTKTDTRFLANDCNECGEYWRAANIGMGAFLHEAGHLFTLAHTPSGIMSRGFNDYNRAFMARAPNWKGPVRHSDEAGAHWHRTDLVRLRHHPCLRLPGDPPLREHERAELPFEFLPVDDGVVIWNGSGLTMIEVWVNSRYRGHVEYTAENLPRRRDGSLPAGPDEAADAFPQRVLFTSAKLHAVGGSWADSDKATLVLTSRATATHSLEDYEAFARAAMHVDRDGIRVFSATKLGRGELPDTVKSDALFSAKAVRASSLPKLRAVEFFAGLYVDGIVLHMADGSRAQIGKCRGGARSELAIDPDDDLDHIVVNSGWWIDGLEFVTVAGRRSGWKGNTGGGRTVLKPPSGYGWMGLSGSGAGWLDSLVMHYAKYRLDVPLADASNIHTFLNIICLAIGVGVLQLAYTVRESGWFGTAFIPLAAMSAFLNAAITLRCMYLKPGGGRIANYHDIGREAFGRLGYYTITVFNIVNIVGSVGIYAILAANNTSDMLAQVNVHVSPRVLMVAATAVMCIPTLFATTLAETLLVSLIGTATSVIVVVIVVAMACAYPIRDGVMHVAGHAERVSAISHHAVIPGGFSMALTSVTFAYVGTTIVPHLEGGMRRPEKFNHVFGAALAAIAAMYVVIAATGYWAYGDKTLSPITQNFPKRNWIQLAGLGLLLAFGMTVSGFGLVQTIVDIVAAFKHKK</sequence>
<dbReference type="PANTHER" id="PTHR21054:SF2">
    <property type="entry name" value="MIP04191P"/>
    <property type="match status" value="1"/>
</dbReference>
<comment type="caution">
    <text evidence="8">The sequence shown here is derived from an EMBL/GenBank/DDBJ whole genome shotgun (WGS) entry which is preliminary data.</text>
</comment>